<comment type="similarity">
    <text evidence="2">Belongs to the cation diffusion facilitator (CDF) transporter (TC 2.A.4) family. SLC30A subfamily.</text>
</comment>
<dbReference type="InterPro" id="IPR036837">
    <property type="entry name" value="Cation_efflux_CTD_sf"/>
</dbReference>
<keyword evidence="7 8" id="KW-0472">Membrane</keyword>
<keyword evidence="4 8" id="KW-0812">Transmembrane</keyword>
<name>A0A0R1RH91_9LACO</name>
<dbReference type="SUPFAM" id="SSF160240">
    <property type="entry name" value="Cation efflux protein cytoplasmic domain-like"/>
    <property type="match status" value="1"/>
</dbReference>
<dbReference type="Pfam" id="PF01545">
    <property type="entry name" value="Cation_efflux"/>
    <property type="match status" value="1"/>
</dbReference>
<dbReference type="EMBL" id="AZFF01000017">
    <property type="protein sequence ID" value="KRL53605.1"/>
    <property type="molecule type" value="Genomic_DNA"/>
</dbReference>
<evidence type="ECO:0000256" key="4">
    <source>
        <dbReference type="ARBA" id="ARBA00022692"/>
    </source>
</evidence>
<dbReference type="InterPro" id="IPR027470">
    <property type="entry name" value="Cation_efflux_CTD"/>
</dbReference>
<evidence type="ECO:0000256" key="7">
    <source>
        <dbReference type="ARBA" id="ARBA00023136"/>
    </source>
</evidence>
<dbReference type="GO" id="GO:0005385">
    <property type="term" value="F:zinc ion transmembrane transporter activity"/>
    <property type="evidence" value="ECO:0007669"/>
    <property type="project" value="TreeGrafter"/>
</dbReference>
<dbReference type="InterPro" id="IPR002524">
    <property type="entry name" value="Cation_efflux"/>
</dbReference>
<dbReference type="InterPro" id="IPR027469">
    <property type="entry name" value="Cation_efflux_TMD_sf"/>
</dbReference>
<evidence type="ECO:0000259" key="10">
    <source>
        <dbReference type="Pfam" id="PF16916"/>
    </source>
</evidence>
<feature type="domain" description="Cation efflux protein transmembrane" evidence="9">
    <location>
        <begin position="19"/>
        <end position="206"/>
    </location>
</feature>
<keyword evidence="3" id="KW-0813">Transport</keyword>
<evidence type="ECO:0000313" key="11">
    <source>
        <dbReference type="EMBL" id="KRL53605.1"/>
    </source>
</evidence>
<dbReference type="InterPro" id="IPR058533">
    <property type="entry name" value="Cation_efflux_TM"/>
</dbReference>
<dbReference type="InterPro" id="IPR050681">
    <property type="entry name" value="CDF/SLC30A"/>
</dbReference>
<feature type="transmembrane region" description="Helical" evidence="8">
    <location>
        <begin position="113"/>
        <end position="136"/>
    </location>
</feature>
<dbReference type="PANTHER" id="PTHR11562:SF17">
    <property type="entry name" value="RE54080P-RELATED"/>
    <property type="match status" value="1"/>
</dbReference>
<evidence type="ECO:0000256" key="2">
    <source>
        <dbReference type="ARBA" id="ARBA00008873"/>
    </source>
</evidence>
<feature type="domain" description="Cation efflux protein cytoplasmic" evidence="10">
    <location>
        <begin position="212"/>
        <end position="284"/>
    </location>
</feature>
<evidence type="ECO:0000256" key="1">
    <source>
        <dbReference type="ARBA" id="ARBA00004141"/>
    </source>
</evidence>
<comment type="subcellular location">
    <subcellularLocation>
        <location evidence="1">Membrane</location>
        <topology evidence="1">Multi-pass membrane protein</topology>
    </subcellularLocation>
</comment>
<protein>
    <submittedName>
        <fullName evidence="11">Cation diffusion facilitator family transporter</fullName>
    </submittedName>
</protein>
<dbReference type="eggNOG" id="COG1230">
    <property type="taxonomic scope" value="Bacteria"/>
</dbReference>
<evidence type="ECO:0000256" key="6">
    <source>
        <dbReference type="ARBA" id="ARBA00023065"/>
    </source>
</evidence>
<organism evidence="11 12">
    <name type="scientific">Furfurilactobacillus rossiae DSM 15814</name>
    <dbReference type="NCBI Taxonomy" id="1114972"/>
    <lineage>
        <taxon>Bacteria</taxon>
        <taxon>Bacillati</taxon>
        <taxon>Bacillota</taxon>
        <taxon>Bacilli</taxon>
        <taxon>Lactobacillales</taxon>
        <taxon>Lactobacillaceae</taxon>
        <taxon>Furfurilactobacillus</taxon>
    </lineage>
</organism>
<gene>
    <name evidence="11" type="ORF">FD35_GL000970</name>
</gene>
<comment type="caution">
    <text evidence="11">The sequence shown here is derived from an EMBL/GenBank/DDBJ whole genome shotgun (WGS) entry which is preliminary data.</text>
</comment>
<dbReference type="PATRIC" id="fig|1114972.6.peg.981"/>
<evidence type="ECO:0000256" key="5">
    <source>
        <dbReference type="ARBA" id="ARBA00022989"/>
    </source>
</evidence>
<evidence type="ECO:0000313" key="12">
    <source>
        <dbReference type="Proteomes" id="UP000051999"/>
    </source>
</evidence>
<reference evidence="11 12" key="1">
    <citation type="journal article" date="2015" name="Genome Announc.">
        <title>Expanding the biotechnology potential of lactobacilli through comparative genomics of 213 strains and associated genera.</title>
        <authorList>
            <person name="Sun Z."/>
            <person name="Harris H.M."/>
            <person name="McCann A."/>
            <person name="Guo C."/>
            <person name="Argimon S."/>
            <person name="Zhang W."/>
            <person name="Yang X."/>
            <person name="Jeffery I.B."/>
            <person name="Cooney J.C."/>
            <person name="Kagawa T.F."/>
            <person name="Liu W."/>
            <person name="Song Y."/>
            <person name="Salvetti E."/>
            <person name="Wrobel A."/>
            <person name="Rasinkangas P."/>
            <person name="Parkhill J."/>
            <person name="Rea M.C."/>
            <person name="O'Sullivan O."/>
            <person name="Ritari J."/>
            <person name="Douillard F.P."/>
            <person name="Paul Ross R."/>
            <person name="Yang R."/>
            <person name="Briner A.E."/>
            <person name="Felis G.E."/>
            <person name="de Vos W.M."/>
            <person name="Barrangou R."/>
            <person name="Klaenhammer T.R."/>
            <person name="Caufield P.W."/>
            <person name="Cui Y."/>
            <person name="Zhang H."/>
            <person name="O'Toole P.W."/>
        </authorList>
    </citation>
    <scope>NUCLEOTIDE SEQUENCE [LARGE SCALE GENOMIC DNA]</scope>
    <source>
        <strain evidence="11 12">DSM 15814</strain>
    </source>
</reference>
<keyword evidence="6" id="KW-0406">Ion transport</keyword>
<dbReference type="AlphaFoldDB" id="A0A0R1RH91"/>
<dbReference type="Gene3D" id="1.20.1510.10">
    <property type="entry name" value="Cation efflux protein transmembrane domain"/>
    <property type="match status" value="1"/>
</dbReference>
<evidence type="ECO:0000259" key="9">
    <source>
        <dbReference type="Pfam" id="PF01545"/>
    </source>
</evidence>
<keyword evidence="5 8" id="KW-1133">Transmembrane helix</keyword>
<dbReference type="SUPFAM" id="SSF161111">
    <property type="entry name" value="Cation efflux protein transmembrane domain-like"/>
    <property type="match status" value="1"/>
</dbReference>
<sequence>MIMEEHERPLTGGKFAFVTMLNISITVVEIVGGLLAGSLALVTDAIHNFGDSLSIVLSYSAQRIGQRDQDERATFGYHRVEILTAFVNSLVLILISIVLVWEGIQRLLHQQPINGYVMFWTALISFSFNMGSALLMHADSRGSLNIKATYLHLLADALASIAVIIGSLMVLAFHIYWIDAALTIVVSLYIIYETVDVVKQTSKILLQNAPVLDYDAITEAMTRVPGVVDVHHLHAWMEDEKDIIFSAHVNITPDAIEDIEWITAQETQLLQQRFNICHVTVQIEITHGLNSAKFAKHEML</sequence>
<dbReference type="PANTHER" id="PTHR11562">
    <property type="entry name" value="CATION EFFLUX PROTEIN/ ZINC TRANSPORTER"/>
    <property type="match status" value="1"/>
</dbReference>
<accession>A0A0R1RH91</accession>
<keyword evidence="12" id="KW-1185">Reference proteome</keyword>
<dbReference type="NCBIfam" id="TIGR01297">
    <property type="entry name" value="CDF"/>
    <property type="match status" value="1"/>
</dbReference>
<evidence type="ECO:0000256" key="8">
    <source>
        <dbReference type="SAM" id="Phobius"/>
    </source>
</evidence>
<feature type="transmembrane region" description="Helical" evidence="8">
    <location>
        <begin position="20"/>
        <end position="42"/>
    </location>
</feature>
<dbReference type="Proteomes" id="UP000051999">
    <property type="component" value="Unassembled WGS sequence"/>
</dbReference>
<feature type="transmembrane region" description="Helical" evidence="8">
    <location>
        <begin position="82"/>
        <end position="101"/>
    </location>
</feature>
<dbReference type="GO" id="GO:0005886">
    <property type="term" value="C:plasma membrane"/>
    <property type="evidence" value="ECO:0007669"/>
    <property type="project" value="TreeGrafter"/>
</dbReference>
<dbReference type="Pfam" id="PF16916">
    <property type="entry name" value="ZT_dimer"/>
    <property type="match status" value="1"/>
</dbReference>
<dbReference type="STRING" id="1114972.FD35_GL000970"/>
<proteinExistence type="inferred from homology"/>
<feature type="transmembrane region" description="Helical" evidence="8">
    <location>
        <begin position="148"/>
        <end position="169"/>
    </location>
</feature>
<evidence type="ECO:0000256" key="3">
    <source>
        <dbReference type="ARBA" id="ARBA00022448"/>
    </source>
</evidence>